<evidence type="ECO:0000256" key="1">
    <source>
        <dbReference type="ARBA" id="ARBA00022801"/>
    </source>
</evidence>
<keyword evidence="4" id="KW-1185">Reference proteome</keyword>
<name>A0A545SYG4_9RHOB</name>
<dbReference type="OrthoDB" id="9807387at2"/>
<dbReference type="Proteomes" id="UP000315816">
    <property type="component" value="Unassembled WGS sequence"/>
</dbReference>
<evidence type="ECO:0000313" key="4">
    <source>
        <dbReference type="Proteomes" id="UP000315816"/>
    </source>
</evidence>
<dbReference type="InterPro" id="IPR000868">
    <property type="entry name" value="Isochorismatase-like_dom"/>
</dbReference>
<gene>
    <name evidence="3" type="ORF">FIL88_01110</name>
</gene>
<sequence>MMYIWAASIIVIAAFLWALLTLRRIGIVTQGQPIEIRPGTALLLIDLQEDFWNGGQYSEEQKAHAALAISEAAQAAEENGFPVVVIRQEWSQPSTKAFAKIFMKGQGIAGHPGTQMAAPFAQLGQHEVVKRVQDGFETGSLDTLLAQLNIGHLQIAGLDTAFCVNKTAQAALARGYKVSLISDGLLGALPKANAKARDTLEKSGAQFI</sequence>
<keyword evidence="1 3" id="KW-0378">Hydrolase</keyword>
<organism evidence="3 4">
    <name type="scientific">Aliiroseovarius halocynthiae</name>
    <dbReference type="NCBI Taxonomy" id="985055"/>
    <lineage>
        <taxon>Bacteria</taxon>
        <taxon>Pseudomonadati</taxon>
        <taxon>Pseudomonadota</taxon>
        <taxon>Alphaproteobacteria</taxon>
        <taxon>Rhodobacterales</taxon>
        <taxon>Paracoccaceae</taxon>
        <taxon>Aliiroseovarius</taxon>
    </lineage>
</organism>
<dbReference type="InterPro" id="IPR050272">
    <property type="entry name" value="Isochorismatase-like_hydrls"/>
</dbReference>
<proteinExistence type="predicted"/>
<evidence type="ECO:0000259" key="2">
    <source>
        <dbReference type="Pfam" id="PF00857"/>
    </source>
</evidence>
<dbReference type="GO" id="GO:0016787">
    <property type="term" value="F:hydrolase activity"/>
    <property type="evidence" value="ECO:0007669"/>
    <property type="project" value="UniProtKB-KW"/>
</dbReference>
<dbReference type="Gene3D" id="3.40.50.850">
    <property type="entry name" value="Isochorismatase-like"/>
    <property type="match status" value="1"/>
</dbReference>
<evidence type="ECO:0000313" key="3">
    <source>
        <dbReference type="EMBL" id="TQV70001.1"/>
    </source>
</evidence>
<dbReference type="Pfam" id="PF00857">
    <property type="entry name" value="Isochorismatase"/>
    <property type="match status" value="1"/>
</dbReference>
<dbReference type="CDD" id="cd00431">
    <property type="entry name" value="cysteine_hydrolases"/>
    <property type="match status" value="1"/>
</dbReference>
<feature type="domain" description="Isochorismatase-like" evidence="2">
    <location>
        <begin position="40"/>
        <end position="206"/>
    </location>
</feature>
<dbReference type="PANTHER" id="PTHR43540:SF1">
    <property type="entry name" value="ISOCHORISMATASE HYDROLASE"/>
    <property type="match status" value="1"/>
</dbReference>
<dbReference type="InterPro" id="IPR036380">
    <property type="entry name" value="Isochorismatase-like_sf"/>
</dbReference>
<dbReference type="PANTHER" id="PTHR43540">
    <property type="entry name" value="PEROXYUREIDOACRYLATE/UREIDOACRYLATE AMIDOHYDROLASE-RELATED"/>
    <property type="match status" value="1"/>
</dbReference>
<dbReference type="RefSeq" id="WP_142851982.1">
    <property type="nucleotide sequence ID" value="NZ_FXWW01000001.1"/>
</dbReference>
<dbReference type="SUPFAM" id="SSF52499">
    <property type="entry name" value="Isochorismatase-like hydrolases"/>
    <property type="match status" value="1"/>
</dbReference>
<reference evidence="3 4" key="1">
    <citation type="submission" date="2019-06" db="EMBL/GenBank/DDBJ databases">
        <title>A novel species of marine bacteria.</title>
        <authorList>
            <person name="Wang Y."/>
        </authorList>
    </citation>
    <scope>NUCLEOTIDE SEQUENCE [LARGE SCALE GENOMIC DNA]</scope>
    <source>
        <strain evidence="3 4">MA1-10</strain>
    </source>
</reference>
<protein>
    <submittedName>
        <fullName evidence="3">Cysteine hydrolase</fullName>
    </submittedName>
</protein>
<comment type="caution">
    <text evidence="3">The sequence shown here is derived from an EMBL/GenBank/DDBJ whole genome shotgun (WGS) entry which is preliminary data.</text>
</comment>
<accession>A0A545SYG4</accession>
<dbReference type="AlphaFoldDB" id="A0A545SYG4"/>
<dbReference type="EMBL" id="VICH01000002">
    <property type="protein sequence ID" value="TQV70001.1"/>
    <property type="molecule type" value="Genomic_DNA"/>
</dbReference>